<protein>
    <recommendedName>
        <fullName evidence="4">serine-type D-Ala-D-Ala carboxypeptidase</fullName>
        <ecNumber evidence="4">3.4.16.4</ecNumber>
    </recommendedName>
</protein>
<sequence length="443" mass="49157">MKFVKKFFAFLLCVCILFVSSVQPAAAASYKINFSLNSEAVYFVNLDTQTVMYEQNANAQFSPGALVDIMTAIVTLEYCEANGISLETTVTAPSYIYDEFDGLGVTTADVRRGEEVRIIDLLYGLMLQSACEAASILADYIGNGQISTFVGMMNAKAKEIGTTNTYFTNPHGLTDPKQVTTAYDMALITQYAIKNEQFTQIATTVSYQMPATNIHSEPRYVIHSNYMLSSVRGGEYYYKPAKGIKTGALADGSRSLVSMAESDGYRYLLVTISAPDRNASFADALRMYQWAFSSFSLETIVKAGETVDEIPVTLSSKQDYVHLIAKEDVMAILPKGTDASALKRVIKLVDDARAPIEKGDLLGRMELKLADDVVASVDLVASETVSRNIFLYMGDVLWRFFTQPLILVLCVLLGLLLVVLFSWIAQMRKNRRRRAERVRKFGK</sequence>
<dbReference type="InterPro" id="IPR012338">
    <property type="entry name" value="Beta-lactam/transpept-like"/>
</dbReference>
<reference evidence="18" key="2">
    <citation type="journal article" date="2021" name="Sci. Rep.">
        <title>The distribution of antibiotic resistance genes in chicken gut microbiota commensals.</title>
        <authorList>
            <person name="Juricova H."/>
            <person name="Matiasovicova J."/>
            <person name="Kubasova T."/>
            <person name="Cejkova D."/>
            <person name="Rychlik I."/>
        </authorList>
    </citation>
    <scope>NUCLEOTIDE SEQUENCE</scope>
    <source>
        <strain evidence="18">An559</strain>
    </source>
</reference>
<keyword evidence="15" id="KW-1133">Transmembrane helix</keyword>
<dbReference type="Gene3D" id="3.40.710.10">
    <property type="entry name" value="DD-peptidase/beta-lactamase superfamily"/>
    <property type="match status" value="1"/>
</dbReference>
<comment type="pathway">
    <text evidence="2">Cell wall biogenesis; peptidoglycan biosynthesis.</text>
</comment>
<dbReference type="GO" id="GO:0009252">
    <property type="term" value="P:peptidoglycan biosynthetic process"/>
    <property type="evidence" value="ECO:0007669"/>
    <property type="project" value="UniProtKB-KW"/>
</dbReference>
<gene>
    <name evidence="18" type="ORF">H6A12_07385</name>
</gene>
<evidence type="ECO:0000256" key="8">
    <source>
        <dbReference type="ARBA" id="ARBA00022801"/>
    </source>
</evidence>
<keyword evidence="8" id="KW-0378">Hydrolase</keyword>
<feature type="chain" id="PRO_5037968068" description="serine-type D-Ala-D-Ala carboxypeptidase" evidence="16">
    <location>
        <begin position="28"/>
        <end position="443"/>
    </location>
</feature>
<dbReference type="GO" id="GO:0006508">
    <property type="term" value="P:proteolysis"/>
    <property type="evidence" value="ECO:0007669"/>
    <property type="project" value="UniProtKB-KW"/>
</dbReference>
<evidence type="ECO:0000256" key="1">
    <source>
        <dbReference type="ARBA" id="ARBA00003217"/>
    </source>
</evidence>
<keyword evidence="9" id="KW-0133">Cell shape</keyword>
<evidence type="ECO:0000256" key="15">
    <source>
        <dbReference type="SAM" id="Phobius"/>
    </source>
</evidence>
<dbReference type="AlphaFoldDB" id="A0A938X589"/>
<keyword evidence="15" id="KW-0812">Transmembrane</keyword>
<dbReference type="PRINTS" id="PR00725">
    <property type="entry name" value="DADACBPTASE1"/>
</dbReference>
<dbReference type="SUPFAM" id="SSF69189">
    <property type="entry name" value="Penicillin-binding protein associated domain"/>
    <property type="match status" value="1"/>
</dbReference>
<evidence type="ECO:0000256" key="4">
    <source>
        <dbReference type="ARBA" id="ARBA00012448"/>
    </source>
</evidence>
<dbReference type="SUPFAM" id="SSF56601">
    <property type="entry name" value="beta-lactamase/transpeptidase-like"/>
    <property type="match status" value="1"/>
</dbReference>
<keyword evidence="6" id="KW-0645">Protease</keyword>
<comment type="similarity">
    <text evidence="3 14">Belongs to the peptidase S11 family.</text>
</comment>
<reference evidence="18" key="1">
    <citation type="submission" date="2020-08" db="EMBL/GenBank/DDBJ databases">
        <authorList>
            <person name="Cejkova D."/>
            <person name="Kubasova T."/>
            <person name="Jahodarova E."/>
            <person name="Rychlik I."/>
        </authorList>
    </citation>
    <scope>NUCLEOTIDE SEQUENCE</scope>
    <source>
        <strain evidence="18">An559</strain>
    </source>
</reference>
<evidence type="ECO:0000256" key="7">
    <source>
        <dbReference type="ARBA" id="ARBA00022729"/>
    </source>
</evidence>
<evidence type="ECO:0000256" key="6">
    <source>
        <dbReference type="ARBA" id="ARBA00022670"/>
    </source>
</evidence>
<feature type="transmembrane region" description="Helical" evidence="15">
    <location>
        <begin position="405"/>
        <end position="425"/>
    </location>
</feature>
<evidence type="ECO:0000256" key="3">
    <source>
        <dbReference type="ARBA" id="ARBA00007164"/>
    </source>
</evidence>
<evidence type="ECO:0000256" key="14">
    <source>
        <dbReference type="RuleBase" id="RU004016"/>
    </source>
</evidence>
<keyword evidence="19" id="KW-1185">Reference proteome</keyword>
<evidence type="ECO:0000256" key="12">
    <source>
        <dbReference type="ARBA" id="ARBA00034000"/>
    </source>
</evidence>
<dbReference type="GO" id="GO:0071555">
    <property type="term" value="P:cell wall organization"/>
    <property type="evidence" value="ECO:0007669"/>
    <property type="project" value="UniProtKB-KW"/>
</dbReference>
<comment type="catalytic activity">
    <reaction evidence="12">
        <text>Preferential cleavage: (Ac)2-L-Lys-D-Ala-|-D-Ala. Also transpeptidation of peptidyl-alanyl moieties that are N-acyl substituents of D-alanine.</text>
        <dbReference type="EC" id="3.4.16.4"/>
    </reaction>
</comment>
<accession>A0A938X589</accession>
<keyword evidence="11" id="KW-0961">Cell wall biogenesis/degradation</keyword>
<keyword evidence="7 16" id="KW-0732">Signal</keyword>
<evidence type="ECO:0000256" key="10">
    <source>
        <dbReference type="ARBA" id="ARBA00022984"/>
    </source>
</evidence>
<evidence type="ECO:0000256" key="9">
    <source>
        <dbReference type="ARBA" id="ARBA00022960"/>
    </source>
</evidence>
<keyword evidence="15" id="KW-0472">Membrane</keyword>
<dbReference type="Proteomes" id="UP000774750">
    <property type="component" value="Unassembled WGS sequence"/>
</dbReference>
<feature type="signal peptide" evidence="16">
    <location>
        <begin position="1"/>
        <end position="27"/>
    </location>
</feature>
<dbReference type="InterPro" id="IPR001967">
    <property type="entry name" value="Peptidase_S11_N"/>
</dbReference>
<proteinExistence type="inferred from homology"/>
<feature type="binding site" evidence="13">
    <location>
        <position position="245"/>
    </location>
    <ligand>
        <name>substrate</name>
    </ligand>
</feature>
<dbReference type="InterPro" id="IPR015956">
    <property type="entry name" value="Peniciliin-bd_prot_C_sf"/>
</dbReference>
<dbReference type="GO" id="GO:0008360">
    <property type="term" value="P:regulation of cell shape"/>
    <property type="evidence" value="ECO:0007669"/>
    <property type="project" value="UniProtKB-KW"/>
</dbReference>
<evidence type="ECO:0000256" key="2">
    <source>
        <dbReference type="ARBA" id="ARBA00004752"/>
    </source>
</evidence>
<dbReference type="GO" id="GO:0009002">
    <property type="term" value="F:serine-type D-Ala-D-Ala carboxypeptidase activity"/>
    <property type="evidence" value="ECO:0007669"/>
    <property type="project" value="UniProtKB-EC"/>
</dbReference>
<evidence type="ECO:0000256" key="16">
    <source>
        <dbReference type="SAM" id="SignalP"/>
    </source>
</evidence>
<dbReference type="RefSeq" id="WP_204446452.1">
    <property type="nucleotide sequence ID" value="NZ_JACJKY010000009.1"/>
</dbReference>
<dbReference type="EMBL" id="JACJKY010000009">
    <property type="protein sequence ID" value="MBM6920972.1"/>
    <property type="molecule type" value="Genomic_DNA"/>
</dbReference>
<evidence type="ECO:0000256" key="11">
    <source>
        <dbReference type="ARBA" id="ARBA00023316"/>
    </source>
</evidence>
<evidence type="ECO:0000256" key="13">
    <source>
        <dbReference type="PIRSR" id="PIRSR618044-2"/>
    </source>
</evidence>
<keyword evidence="10" id="KW-0573">Peptidoglycan synthesis</keyword>
<comment type="function">
    <text evidence="1">Removes C-terminal D-alanyl residues from sugar-peptide cell wall precursors.</text>
</comment>
<comment type="caution">
    <text evidence="18">The sequence shown here is derived from an EMBL/GenBank/DDBJ whole genome shotgun (WGS) entry which is preliminary data.</text>
</comment>
<evidence type="ECO:0000256" key="5">
    <source>
        <dbReference type="ARBA" id="ARBA00022645"/>
    </source>
</evidence>
<dbReference type="SMART" id="SM00936">
    <property type="entry name" value="PBP5_C"/>
    <property type="match status" value="1"/>
</dbReference>
<dbReference type="InterPro" id="IPR037167">
    <property type="entry name" value="Peptidase_S11_C_sf"/>
</dbReference>
<dbReference type="InterPro" id="IPR012907">
    <property type="entry name" value="Peptidase_S11_C"/>
</dbReference>
<dbReference type="Gene3D" id="2.60.410.10">
    <property type="entry name" value="D-Ala-D-Ala carboxypeptidase, C-terminal domain"/>
    <property type="match status" value="1"/>
</dbReference>
<dbReference type="Pfam" id="PF07943">
    <property type="entry name" value="PBP5_C"/>
    <property type="match status" value="1"/>
</dbReference>
<dbReference type="EC" id="3.4.16.4" evidence="4"/>
<dbReference type="PANTHER" id="PTHR21581">
    <property type="entry name" value="D-ALANYL-D-ALANINE CARBOXYPEPTIDASE"/>
    <property type="match status" value="1"/>
</dbReference>
<name>A0A938X589_9FIRM</name>
<dbReference type="PANTHER" id="PTHR21581:SF33">
    <property type="entry name" value="D-ALANYL-D-ALANINE CARBOXYPEPTIDASE DACB"/>
    <property type="match status" value="1"/>
</dbReference>
<evidence type="ECO:0000313" key="18">
    <source>
        <dbReference type="EMBL" id="MBM6920972.1"/>
    </source>
</evidence>
<feature type="domain" description="Peptidase S11 D-Ala-D-Ala carboxypeptidase A C-terminal" evidence="17">
    <location>
        <begin position="295"/>
        <end position="387"/>
    </location>
</feature>
<keyword evidence="5 18" id="KW-0121">Carboxypeptidase</keyword>
<dbReference type="Pfam" id="PF00768">
    <property type="entry name" value="Peptidase_S11"/>
    <property type="match status" value="1"/>
</dbReference>
<organism evidence="18 19">
    <name type="scientific">Merdimmobilis hominis</name>
    <dbReference type="NCBI Taxonomy" id="2897707"/>
    <lineage>
        <taxon>Bacteria</taxon>
        <taxon>Bacillati</taxon>
        <taxon>Bacillota</taxon>
        <taxon>Clostridia</taxon>
        <taxon>Eubacteriales</taxon>
        <taxon>Oscillospiraceae</taxon>
        <taxon>Merdimmobilis</taxon>
    </lineage>
</organism>
<evidence type="ECO:0000313" key="19">
    <source>
        <dbReference type="Proteomes" id="UP000774750"/>
    </source>
</evidence>
<dbReference type="InterPro" id="IPR018044">
    <property type="entry name" value="Peptidase_S11"/>
</dbReference>
<evidence type="ECO:0000259" key="17">
    <source>
        <dbReference type="SMART" id="SM00936"/>
    </source>
</evidence>